<dbReference type="InterPro" id="IPR044644">
    <property type="entry name" value="DinF-like"/>
</dbReference>
<reference evidence="11 12" key="1">
    <citation type="submission" date="2012-09" db="EMBL/GenBank/DDBJ databases">
        <title>Genome Sequence of Bacillus sp. DW5-4.</title>
        <authorList>
            <person name="Lai Q."/>
            <person name="Liu Y."/>
            <person name="Shao Z."/>
        </authorList>
    </citation>
    <scope>NUCLEOTIDE SEQUENCE [LARGE SCALE GENOMIC DNA]</scope>
    <source>
        <strain evidence="11 12">DW5-4</strain>
    </source>
</reference>
<keyword evidence="7 10" id="KW-1133">Transmembrane helix</keyword>
<evidence type="ECO:0000256" key="3">
    <source>
        <dbReference type="ARBA" id="ARBA00010199"/>
    </source>
</evidence>
<feature type="transmembrane region" description="Helical" evidence="10">
    <location>
        <begin position="236"/>
        <end position="255"/>
    </location>
</feature>
<dbReference type="AlphaFoldDB" id="A0A081LFQ4"/>
<evidence type="ECO:0000256" key="9">
    <source>
        <dbReference type="ARBA" id="ARBA00031636"/>
    </source>
</evidence>
<dbReference type="GO" id="GO:0015297">
    <property type="term" value="F:antiporter activity"/>
    <property type="evidence" value="ECO:0007669"/>
    <property type="project" value="InterPro"/>
</dbReference>
<dbReference type="PANTHER" id="PTHR43298:SF2">
    <property type="entry name" value="FMN_FAD EXPORTER YEEO-RELATED"/>
    <property type="match status" value="1"/>
</dbReference>
<dbReference type="GO" id="GO:0042910">
    <property type="term" value="F:xenobiotic transmembrane transporter activity"/>
    <property type="evidence" value="ECO:0007669"/>
    <property type="project" value="InterPro"/>
</dbReference>
<evidence type="ECO:0000256" key="6">
    <source>
        <dbReference type="ARBA" id="ARBA00022692"/>
    </source>
</evidence>
<comment type="caution">
    <text evidence="11">The sequence shown here is derived from an EMBL/GenBank/DDBJ whole genome shotgun (WGS) entry which is preliminary data.</text>
</comment>
<feature type="transmembrane region" description="Helical" evidence="10">
    <location>
        <begin position="381"/>
        <end position="400"/>
    </location>
</feature>
<dbReference type="GO" id="GO:0005886">
    <property type="term" value="C:plasma membrane"/>
    <property type="evidence" value="ECO:0007669"/>
    <property type="project" value="TreeGrafter"/>
</dbReference>
<evidence type="ECO:0000256" key="1">
    <source>
        <dbReference type="ARBA" id="ARBA00003408"/>
    </source>
</evidence>
<accession>A0A081LFQ4</accession>
<feature type="transmembrane region" description="Helical" evidence="10">
    <location>
        <begin position="126"/>
        <end position="149"/>
    </location>
</feature>
<comment type="subcellular location">
    <subcellularLocation>
        <location evidence="2">Membrane</location>
        <topology evidence="2">Multi-pass membrane protein</topology>
    </subcellularLocation>
</comment>
<evidence type="ECO:0000256" key="7">
    <source>
        <dbReference type="ARBA" id="ARBA00022989"/>
    </source>
</evidence>
<comment type="function">
    <text evidence="1">Multidrug efflux pump.</text>
</comment>
<feature type="transmembrane region" description="Helical" evidence="10">
    <location>
        <begin position="312"/>
        <end position="331"/>
    </location>
</feature>
<gene>
    <name evidence="11" type="ORF">BA70_00375</name>
</gene>
<dbReference type="OrthoDB" id="9776324at2"/>
<comment type="similarity">
    <text evidence="3">Belongs to the multi antimicrobial extrusion (MATE) (TC 2.A.66.1) family.</text>
</comment>
<dbReference type="Proteomes" id="UP000028091">
    <property type="component" value="Unassembled WGS sequence"/>
</dbReference>
<keyword evidence="5" id="KW-0813">Transport</keyword>
<feature type="transmembrane region" description="Helical" evidence="10">
    <location>
        <begin position="81"/>
        <end position="106"/>
    </location>
</feature>
<dbReference type="RefSeq" id="WP_034316695.1">
    <property type="nucleotide sequence ID" value="NZ_JAVIKA010000004.1"/>
</dbReference>
<dbReference type="InterPro" id="IPR050222">
    <property type="entry name" value="MATE_MdtK"/>
</dbReference>
<evidence type="ECO:0000256" key="5">
    <source>
        <dbReference type="ARBA" id="ARBA00022448"/>
    </source>
</evidence>
<feature type="transmembrane region" description="Helical" evidence="10">
    <location>
        <begin position="40"/>
        <end position="60"/>
    </location>
</feature>
<feature type="transmembrane region" description="Helical" evidence="10">
    <location>
        <begin position="406"/>
        <end position="423"/>
    </location>
</feature>
<name>A0A081LFQ4_9BACI</name>
<organism evidence="11 12">
    <name type="scientific">Bacillus zhangzhouensis</name>
    <dbReference type="NCBI Taxonomy" id="1178540"/>
    <lineage>
        <taxon>Bacteria</taxon>
        <taxon>Bacillati</taxon>
        <taxon>Bacillota</taxon>
        <taxon>Bacilli</taxon>
        <taxon>Bacillales</taxon>
        <taxon>Bacillaceae</taxon>
        <taxon>Bacillus</taxon>
    </lineage>
</organism>
<dbReference type="InterPro" id="IPR002528">
    <property type="entry name" value="MATE_fam"/>
</dbReference>
<protein>
    <recommendedName>
        <fullName evidence="4">Probable multidrug resistance protein NorM</fullName>
    </recommendedName>
    <alternativeName>
        <fullName evidence="9">Multidrug-efflux transporter</fullName>
    </alternativeName>
</protein>
<dbReference type="PANTHER" id="PTHR43298">
    <property type="entry name" value="MULTIDRUG RESISTANCE PROTEIN NORM-RELATED"/>
    <property type="match status" value="1"/>
</dbReference>
<feature type="transmembrane region" description="Helical" evidence="10">
    <location>
        <begin position="185"/>
        <end position="205"/>
    </location>
</feature>
<dbReference type="EMBL" id="JOTP01000001">
    <property type="protein sequence ID" value="KEP28080.1"/>
    <property type="molecule type" value="Genomic_DNA"/>
</dbReference>
<dbReference type="CDD" id="cd13136">
    <property type="entry name" value="MATE_DinF_like"/>
    <property type="match status" value="1"/>
</dbReference>
<dbReference type="NCBIfam" id="TIGR00797">
    <property type="entry name" value="matE"/>
    <property type="match status" value="1"/>
</dbReference>
<evidence type="ECO:0000256" key="10">
    <source>
        <dbReference type="SAM" id="Phobius"/>
    </source>
</evidence>
<dbReference type="Pfam" id="PF01554">
    <property type="entry name" value="MatE"/>
    <property type="match status" value="2"/>
</dbReference>
<evidence type="ECO:0000256" key="4">
    <source>
        <dbReference type="ARBA" id="ARBA00020268"/>
    </source>
</evidence>
<proteinExistence type="inferred from homology"/>
<feature type="transmembrane region" description="Helical" evidence="10">
    <location>
        <begin position="351"/>
        <end position="369"/>
    </location>
</feature>
<sequence length="441" mass="48792">MNHRAYLALAIPLTISTMTTPLLGAVDTAVVGQLANPAYIGGVAVGSLIFSTLYWLFGFLRVSTSAFAAQANGAQNEEQGVLAFLRPFLIAIMVGLCFIALQWPIIQSAFLVISPAADVRQFAADYFHIRIWGAPFTLMNYVILGWLMGMAKMKEALSLQILINVMNMALAFLLVHVFSFAVKGVAAATLISELTAFVLGAWIIMKHSSNGFRMPSVKKIMDTQAVQKMFHVNKDLFIRTICLLVVINMFTAKGASFGTELLAANAILFQIHYIMAYLFDGFANASSILVGRSVGANDRTLYEKTLTLSRQWALVMACVIAASYFLLKEPILSLFTNLPQLLDVTLRYADWLVLYPFAACFGLVIYGVFTGATEIAPVRNSMLFAMILFVVVQAAVTPIWHNHGLWFAFIIYTIGRSGFLMMYKSKLDQKLFIHDKHPLQS</sequence>
<evidence type="ECO:0000256" key="2">
    <source>
        <dbReference type="ARBA" id="ARBA00004141"/>
    </source>
</evidence>
<keyword evidence="12" id="KW-1185">Reference proteome</keyword>
<evidence type="ECO:0000313" key="11">
    <source>
        <dbReference type="EMBL" id="KEP28080.1"/>
    </source>
</evidence>
<feature type="transmembrane region" description="Helical" evidence="10">
    <location>
        <begin position="267"/>
        <end position="291"/>
    </location>
</feature>
<keyword evidence="8 10" id="KW-0472">Membrane</keyword>
<evidence type="ECO:0000313" key="12">
    <source>
        <dbReference type="Proteomes" id="UP000028091"/>
    </source>
</evidence>
<feature type="transmembrane region" description="Helical" evidence="10">
    <location>
        <begin position="161"/>
        <end position="179"/>
    </location>
</feature>
<keyword evidence="6 10" id="KW-0812">Transmembrane</keyword>
<evidence type="ECO:0000256" key="8">
    <source>
        <dbReference type="ARBA" id="ARBA00023136"/>
    </source>
</evidence>
<dbReference type="eggNOG" id="COG0534">
    <property type="taxonomic scope" value="Bacteria"/>
</dbReference>